<dbReference type="SUPFAM" id="SSF55874">
    <property type="entry name" value="ATPase domain of HSP90 chaperone/DNA topoisomerase II/histidine kinase"/>
    <property type="match status" value="1"/>
</dbReference>
<dbReference type="AlphaFoldDB" id="A0A1M6VGE1"/>
<dbReference type="Gene3D" id="3.30.450.20">
    <property type="entry name" value="PAS domain"/>
    <property type="match status" value="3"/>
</dbReference>
<dbReference type="STRING" id="228958.SAMN04488007_3879"/>
<accession>A0A1M6VGE1</accession>
<dbReference type="SUPFAM" id="SSF55785">
    <property type="entry name" value="PYP-like sensor domain (PAS domain)"/>
    <property type="match status" value="3"/>
</dbReference>
<dbReference type="Pfam" id="PF13426">
    <property type="entry name" value="PAS_9"/>
    <property type="match status" value="2"/>
</dbReference>
<gene>
    <name evidence="8" type="ORF">SAMN04488007_3879</name>
</gene>
<dbReference type="Pfam" id="PF02518">
    <property type="entry name" value="HATPase_c"/>
    <property type="match status" value="1"/>
</dbReference>
<dbReference type="PROSITE" id="PS50113">
    <property type="entry name" value="PAC"/>
    <property type="match status" value="2"/>
</dbReference>
<name>A0A1M6VGE1_9FLAO</name>
<dbReference type="InterPro" id="IPR000700">
    <property type="entry name" value="PAS-assoc_C"/>
</dbReference>
<dbReference type="EMBL" id="FQZX01000005">
    <property type="protein sequence ID" value="SHK80540.1"/>
    <property type="molecule type" value="Genomic_DNA"/>
</dbReference>
<organism evidence="8 9">
    <name type="scientific">Maribacter aquivivus</name>
    <dbReference type="NCBI Taxonomy" id="228958"/>
    <lineage>
        <taxon>Bacteria</taxon>
        <taxon>Pseudomonadati</taxon>
        <taxon>Bacteroidota</taxon>
        <taxon>Flavobacteriia</taxon>
        <taxon>Flavobacteriales</taxon>
        <taxon>Flavobacteriaceae</taxon>
        <taxon>Maribacter</taxon>
    </lineage>
</organism>
<dbReference type="InterPro" id="IPR003594">
    <property type="entry name" value="HATPase_dom"/>
</dbReference>
<evidence type="ECO:0000256" key="2">
    <source>
        <dbReference type="ARBA" id="ARBA00012438"/>
    </source>
</evidence>
<dbReference type="CDD" id="cd00130">
    <property type="entry name" value="PAS"/>
    <property type="match status" value="1"/>
</dbReference>
<proteinExistence type="predicted"/>
<feature type="domain" description="Histidine kinase" evidence="6">
    <location>
        <begin position="433"/>
        <end position="646"/>
    </location>
</feature>
<keyword evidence="4" id="KW-0808">Transferase</keyword>
<keyword evidence="9" id="KW-1185">Reference proteome</keyword>
<protein>
    <recommendedName>
        <fullName evidence="2">histidine kinase</fullName>
        <ecNumber evidence="2">2.7.13.3</ecNumber>
    </recommendedName>
</protein>
<evidence type="ECO:0000259" key="6">
    <source>
        <dbReference type="PROSITE" id="PS50109"/>
    </source>
</evidence>
<dbReference type="NCBIfam" id="TIGR00229">
    <property type="entry name" value="sensory_box"/>
    <property type="match status" value="2"/>
</dbReference>
<dbReference type="PRINTS" id="PR00344">
    <property type="entry name" value="BCTRLSENSOR"/>
</dbReference>
<evidence type="ECO:0000259" key="7">
    <source>
        <dbReference type="PROSITE" id="PS50113"/>
    </source>
</evidence>
<dbReference type="InterPro" id="IPR052162">
    <property type="entry name" value="Sensor_kinase/Photoreceptor"/>
</dbReference>
<dbReference type="InterPro" id="IPR035965">
    <property type="entry name" value="PAS-like_dom_sf"/>
</dbReference>
<dbReference type="SMART" id="SM00387">
    <property type="entry name" value="HATPase_c"/>
    <property type="match status" value="1"/>
</dbReference>
<keyword evidence="5" id="KW-0418">Kinase</keyword>
<dbReference type="Pfam" id="PF08448">
    <property type="entry name" value="PAS_4"/>
    <property type="match status" value="1"/>
</dbReference>
<dbReference type="GO" id="GO:0004673">
    <property type="term" value="F:protein histidine kinase activity"/>
    <property type="evidence" value="ECO:0007669"/>
    <property type="project" value="UniProtKB-EC"/>
</dbReference>
<dbReference type="InterPro" id="IPR036890">
    <property type="entry name" value="HATPase_C_sf"/>
</dbReference>
<reference evidence="9" key="1">
    <citation type="submission" date="2016-11" db="EMBL/GenBank/DDBJ databases">
        <authorList>
            <person name="Varghese N."/>
            <person name="Submissions S."/>
        </authorList>
    </citation>
    <scope>NUCLEOTIDE SEQUENCE [LARGE SCALE GENOMIC DNA]</scope>
    <source>
        <strain evidence="9">DSM 16478</strain>
    </source>
</reference>
<dbReference type="PROSITE" id="PS50109">
    <property type="entry name" value="HIS_KIN"/>
    <property type="match status" value="1"/>
</dbReference>
<dbReference type="InterPro" id="IPR001610">
    <property type="entry name" value="PAC"/>
</dbReference>
<feature type="domain" description="PAC" evidence="7">
    <location>
        <begin position="236"/>
        <end position="287"/>
    </location>
</feature>
<keyword evidence="3" id="KW-0597">Phosphoprotein</keyword>
<evidence type="ECO:0000256" key="3">
    <source>
        <dbReference type="ARBA" id="ARBA00022553"/>
    </source>
</evidence>
<dbReference type="EC" id="2.7.13.3" evidence="2"/>
<evidence type="ECO:0000256" key="5">
    <source>
        <dbReference type="ARBA" id="ARBA00022777"/>
    </source>
</evidence>
<evidence type="ECO:0000313" key="9">
    <source>
        <dbReference type="Proteomes" id="UP000184314"/>
    </source>
</evidence>
<evidence type="ECO:0000256" key="1">
    <source>
        <dbReference type="ARBA" id="ARBA00000085"/>
    </source>
</evidence>
<dbReference type="SMART" id="SM00086">
    <property type="entry name" value="PAC"/>
    <property type="match status" value="2"/>
</dbReference>
<evidence type="ECO:0000256" key="4">
    <source>
        <dbReference type="ARBA" id="ARBA00022679"/>
    </source>
</evidence>
<dbReference type="Gene3D" id="3.30.565.10">
    <property type="entry name" value="Histidine kinase-like ATPase, C-terminal domain"/>
    <property type="match status" value="1"/>
</dbReference>
<sequence>MFYNVNDNIHNNYVLKNSNPTTFVRNYIGMITVPQVSNTSYLIRQLPTPTAFVDTNYNIVQTSDKWTSIFNENDECINSRSLFAVFPNLSEKWKMVLDNCFKGNPQPMGIHKTIDANSNELWFEWINAPWYDTNENIVGAIIQLNNITDAVNNELELNKKDLLLQQQAEITKIGRWEYNMEDNQLFWCSTTKSIHEVSSDFKPNIETALFYYKEGHSRNAISMALFEAQESGKSWSNLKLQIITATGKEKWVMAGGKPIFNKGKVVGLIGTFQDIHEQVEADIKTIDNEKLLRTLIDNLPVNVYIKDTESRKILINKAECEYLGVNDPKEILGKSDFELYPYDAAEKSREEDLNVMNTLKPVIGKETVKTTINGKQTSFLSSKIPLLNNKGIAYGLVGISLDISKLKEKEKELRNIINIASVQNKKLLNFAHIVSHNLRSHSANFSMLLNFLETEKDEEEKKSIVSMLTKASNNLLETLDNLNEVVSINTNTNIEIKEINLNKKVVDACDNLSPFISVNSGRIENNIPANFNIKSVPAYLDSILTNFITNAVKYKHPDREALVTLSAEKKGGYSILTIADNGLGIDLKKYGEKLFGMYKTFHDHKDARGIGLYLTKNQIDAMNGKIEVTSKVGKGTEFKIFFNEKN</sequence>
<feature type="domain" description="PAC" evidence="7">
    <location>
        <begin position="363"/>
        <end position="415"/>
    </location>
</feature>
<dbReference type="InterPro" id="IPR005467">
    <property type="entry name" value="His_kinase_dom"/>
</dbReference>
<dbReference type="InterPro" id="IPR000014">
    <property type="entry name" value="PAS"/>
</dbReference>
<dbReference type="Proteomes" id="UP000184314">
    <property type="component" value="Unassembled WGS sequence"/>
</dbReference>
<dbReference type="SMART" id="SM00091">
    <property type="entry name" value="PAS"/>
    <property type="match status" value="2"/>
</dbReference>
<dbReference type="PANTHER" id="PTHR43304:SF1">
    <property type="entry name" value="PAC DOMAIN-CONTAINING PROTEIN"/>
    <property type="match status" value="1"/>
</dbReference>
<dbReference type="PANTHER" id="PTHR43304">
    <property type="entry name" value="PHYTOCHROME-LIKE PROTEIN CPH1"/>
    <property type="match status" value="1"/>
</dbReference>
<evidence type="ECO:0000313" key="8">
    <source>
        <dbReference type="EMBL" id="SHK80540.1"/>
    </source>
</evidence>
<dbReference type="InterPro" id="IPR013656">
    <property type="entry name" value="PAS_4"/>
</dbReference>
<comment type="catalytic activity">
    <reaction evidence="1">
        <text>ATP + protein L-histidine = ADP + protein N-phospho-L-histidine.</text>
        <dbReference type="EC" id="2.7.13.3"/>
    </reaction>
</comment>
<dbReference type="InterPro" id="IPR004358">
    <property type="entry name" value="Sig_transdc_His_kin-like_C"/>
</dbReference>